<dbReference type="Pfam" id="PF00571">
    <property type="entry name" value="CBS"/>
    <property type="match status" value="2"/>
</dbReference>
<dbReference type="Pfam" id="PF05239">
    <property type="entry name" value="PRC"/>
    <property type="match status" value="1"/>
</dbReference>
<dbReference type="InterPro" id="IPR000644">
    <property type="entry name" value="CBS_dom"/>
</dbReference>
<accession>A0A1M5RS04</accession>
<dbReference type="SUPFAM" id="SSF54631">
    <property type="entry name" value="CBS-domain pair"/>
    <property type="match status" value="1"/>
</dbReference>
<dbReference type="InterPro" id="IPR038076">
    <property type="entry name" value="MgtE_N_sf"/>
</dbReference>
<dbReference type="STRING" id="1121316.SAMN02745207_00689"/>
<dbReference type="AlphaFoldDB" id="A0A1M5RS04"/>
<dbReference type="InterPro" id="IPR046342">
    <property type="entry name" value="CBS_dom_sf"/>
</dbReference>
<evidence type="ECO:0000313" key="4">
    <source>
        <dbReference type="Proteomes" id="UP000184447"/>
    </source>
</evidence>
<dbReference type="SMART" id="SM00924">
    <property type="entry name" value="MgtE_N"/>
    <property type="match status" value="1"/>
</dbReference>
<organism evidence="3 4">
    <name type="scientific">Clostridium grantii DSM 8605</name>
    <dbReference type="NCBI Taxonomy" id="1121316"/>
    <lineage>
        <taxon>Bacteria</taxon>
        <taxon>Bacillati</taxon>
        <taxon>Bacillota</taxon>
        <taxon>Clostridia</taxon>
        <taxon>Eubacteriales</taxon>
        <taxon>Clostridiaceae</taxon>
        <taxon>Clostridium</taxon>
    </lineage>
</organism>
<dbReference type="PANTHER" id="PTHR43773">
    <property type="entry name" value="MAGNESIUM TRANSPORTER MGTE"/>
    <property type="match status" value="1"/>
</dbReference>
<dbReference type="GO" id="GO:0015095">
    <property type="term" value="F:magnesium ion transmembrane transporter activity"/>
    <property type="evidence" value="ECO:0007669"/>
    <property type="project" value="InterPro"/>
</dbReference>
<dbReference type="Pfam" id="PF03448">
    <property type="entry name" value="MgtE_N"/>
    <property type="match status" value="1"/>
</dbReference>
<reference evidence="3 4" key="1">
    <citation type="submission" date="2016-11" db="EMBL/GenBank/DDBJ databases">
        <authorList>
            <person name="Jaros S."/>
            <person name="Januszkiewicz K."/>
            <person name="Wedrychowicz H."/>
        </authorList>
    </citation>
    <scope>NUCLEOTIDE SEQUENCE [LARGE SCALE GENOMIC DNA]</scope>
    <source>
        <strain evidence="3 4">DSM 8605</strain>
    </source>
</reference>
<dbReference type="GO" id="GO:0016020">
    <property type="term" value="C:membrane"/>
    <property type="evidence" value="ECO:0007669"/>
    <property type="project" value="InterPro"/>
</dbReference>
<gene>
    <name evidence="3" type="ORF">SAMN02745207_00689</name>
</gene>
<dbReference type="Gene3D" id="3.10.580.10">
    <property type="entry name" value="CBS-domain"/>
    <property type="match status" value="1"/>
</dbReference>
<dbReference type="RefSeq" id="WP_073337028.1">
    <property type="nucleotide sequence ID" value="NZ_FQXM01000003.1"/>
</dbReference>
<dbReference type="EMBL" id="FQXM01000003">
    <property type="protein sequence ID" value="SHH29054.1"/>
    <property type="molecule type" value="Genomic_DNA"/>
</dbReference>
<dbReference type="PANTHER" id="PTHR43773:SF1">
    <property type="entry name" value="MAGNESIUM TRANSPORTER MGTE"/>
    <property type="match status" value="1"/>
</dbReference>
<evidence type="ECO:0000313" key="3">
    <source>
        <dbReference type="EMBL" id="SHH29054.1"/>
    </source>
</evidence>
<dbReference type="InterPro" id="IPR006668">
    <property type="entry name" value="Mg_transptr_MgtE_intracell_dom"/>
</dbReference>
<feature type="domain" description="CBS" evidence="2">
    <location>
        <begin position="293"/>
        <end position="355"/>
    </location>
</feature>
<sequence length="420" mass="48719">MNKINSFYLSKLLHRDIYDEYGDCIGRVWDIYATDRSGYPKAIGYQVKKDGEIFNYEFRHAEFFEDKGKLTVRIRGAKDIIPRRFSFLLSRNLLDKQIVDVNGKKVVRVNDLRLADFNGELRAIAVETGILALSRRYKLNIFLETFYRIIRKKITDTVVMWDDVESLEVYGDNLKISIPYKKISKLHPADIADIIEGVDLKYRNKIFESLDETTAADTLEEIEPEFQARIIESLSDSKIKDVVVNMSNDEIADLMEEVDKNTQEKILLSLESEDEEIVRGLMKYEDETVGSIMNTDHISFSLNIKIGEVVEILRESRPEEKALHYIYIIDEEEKIQGVISIRELLLSDPEKWIKEVMDKDVITAVDHEKIDNALKKCIKYDLTAIPVVNDDKKLQGIVIINDIIDEFYFEKGKKILKKAI</sequence>
<evidence type="ECO:0000256" key="1">
    <source>
        <dbReference type="PROSITE-ProRule" id="PRU00703"/>
    </source>
</evidence>
<keyword evidence="4" id="KW-1185">Reference proteome</keyword>
<name>A0A1M5RS04_9CLOT</name>
<dbReference type="CDD" id="cd04606">
    <property type="entry name" value="CBS_pair_Mg_transporter"/>
    <property type="match status" value="1"/>
</dbReference>
<keyword evidence="1" id="KW-0129">CBS domain</keyword>
<dbReference type="InterPro" id="IPR027275">
    <property type="entry name" value="PRC-brl_dom"/>
</dbReference>
<feature type="domain" description="CBS" evidence="2">
    <location>
        <begin position="357"/>
        <end position="415"/>
    </location>
</feature>
<dbReference type="SMART" id="SM00116">
    <property type="entry name" value="CBS"/>
    <property type="match status" value="2"/>
</dbReference>
<dbReference type="PROSITE" id="PS51371">
    <property type="entry name" value="CBS"/>
    <property type="match status" value="2"/>
</dbReference>
<dbReference type="OrthoDB" id="9790355at2"/>
<proteinExistence type="predicted"/>
<evidence type="ECO:0000259" key="2">
    <source>
        <dbReference type="PROSITE" id="PS51371"/>
    </source>
</evidence>
<dbReference type="Proteomes" id="UP000184447">
    <property type="component" value="Unassembled WGS sequence"/>
</dbReference>
<dbReference type="SUPFAM" id="SSF158791">
    <property type="entry name" value="MgtE N-terminal domain-like"/>
    <property type="match status" value="1"/>
</dbReference>
<dbReference type="InterPro" id="IPR006669">
    <property type="entry name" value="MgtE_transporter"/>
</dbReference>
<dbReference type="Gene3D" id="1.25.60.10">
    <property type="entry name" value="MgtE N-terminal domain-like"/>
    <property type="match status" value="1"/>
</dbReference>
<protein>
    <submittedName>
        <fullName evidence="3">PRC-barrel domain-containing protein</fullName>
    </submittedName>
</protein>